<accession>A0A176W1B6</accession>
<dbReference type="GO" id="GO:0005576">
    <property type="term" value="C:extracellular region"/>
    <property type="evidence" value="ECO:0007669"/>
    <property type="project" value="TreeGrafter"/>
</dbReference>
<dbReference type="InterPro" id="IPR021109">
    <property type="entry name" value="Peptidase_aspartic_dom_sf"/>
</dbReference>
<evidence type="ECO:0000313" key="10">
    <source>
        <dbReference type="Proteomes" id="UP000077202"/>
    </source>
</evidence>
<evidence type="ECO:0000256" key="7">
    <source>
        <dbReference type="SAM" id="SignalP"/>
    </source>
</evidence>
<dbReference type="Gene3D" id="2.40.70.10">
    <property type="entry name" value="Acid Proteases"/>
    <property type="match status" value="3"/>
</dbReference>
<evidence type="ECO:0000256" key="1">
    <source>
        <dbReference type="ARBA" id="ARBA00007447"/>
    </source>
</evidence>
<dbReference type="SUPFAM" id="SSF50630">
    <property type="entry name" value="Acid proteases"/>
    <property type="match status" value="1"/>
</dbReference>
<protein>
    <recommendedName>
        <fullName evidence="8">Peptidase A1 domain-containing protein</fullName>
    </recommendedName>
</protein>
<sequence>MVLVRSLRAVWVAAALLIGLCGSAEVVIARVESRAHTHKGPRGKEGEIEDRASGIRVELMHRDHVESPLRSASDLVGVERIRHDVLQTAAREEVLHRRLRKTAVQPAEARPSRKALQVQVSVTESIALPVGERWRLHIQGEETAGEVGYESTVSMTGAGYSMKISIGTPPQTFHAFADTGSDLPWVQCIPCKRCFVQADQFFDPKQSATYFYGDQTHTNGDMALESLTILTTDGGSLTVPRFAFGCGHDNVGSLNQTGASGIIGLGRGRFSFPSQLRPYIGSKFSTCFVNRELASQKTSPLLFGDSAAVSVPGMQYTPMVSGNYSAATFYYVNVEGISVGDKRIDIAQSKAAFSIDPGTGEGGTILDSGSTLTSLVKHVYYRVMHEFLVQAPMYPQVNFNKYGLDLCFEVSKIADPKLPTLTFHLTNATWTMPQENIALVMRDGNDGVYMCVALTQSKFGVNIIGNIQQQDFQIVYDLANSQIGFAKVKCDTL</sequence>
<evidence type="ECO:0000256" key="5">
    <source>
        <dbReference type="ARBA" id="ARBA00023180"/>
    </source>
</evidence>
<keyword evidence="7" id="KW-0732">Signal</keyword>
<evidence type="ECO:0000256" key="4">
    <source>
        <dbReference type="ARBA" id="ARBA00022801"/>
    </source>
</evidence>
<dbReference type="PROSITE" id="PS51767">
    <property type="entry name" value="PEPTIDASE_A1"/>
    <property type="match status" value="1"/>
</dbReference>
<evidence type="ECO:0000256" key="6">
    <source>
        <dbReference type="PIRSR" id="PIRSR601461-1"/>
    </source>
</evidence>
<dbReference type="InterPro" id="IPR051708">
    <property type="entry name" value="Plant_Aspart_Prot_A1"/>
</dbReference>
<evidence type="ECO:0000256" key="2">
    <source>
        <dbReference type="ARBA" id="ARBA00022670"/>
    </source>
</evidence>
<feature type="domain" description="Peptidase A1" evidence="8">
    <location>
        <begin position="160"/>
        <end position="486"/>
    </location>
</feature>
<proteinExistence type="inferred from homology"/>
<dbReference type="PRINTS" id="PR00792">
    <property type="entry name" value="PEPSIN"/>
</dbReference>
<dbReference type="Pfam" id="PF14541">
    <property type="entry name" value="TAXi_C"/>
    <property type="match status" value="1"/>
</dbReference>
<keyword evidence="3" id="KW-0064">Aspartyl protease</keyword>
<dbReference type="InterPro" id="IPR034161">
    <property type="entry name" value="Pepsin-like_plant"/>
</dbReference>
<feature type="signal peptide" evidence="7">
    <location>
        <begin position="1"/>
        <end position="23"/>
    </location>
</feature>
<evidence type="ECO:0000313" key="9">
    <source>
        <dbReference type="EMBL" id="OAE26232.1"/>
    </source>
</evidence>
<dbReference type="FunFam" id="2.40.70.10:FF:000033">
    <property type="entry name" value="Aspartyl protease family protein"/>
    <property type="match status" value="1"/>
</dbReference>
<dbReference type="PANTHER" id="PTHR47967">
    <property type="entry name" value="OS07G0603500 PROTEIN-RELATED"/>
    <property type="match status" value="1"/>
</dbReference>
<feature type="active site" evidence="6">
    <location>
        <position position="178"/>
    </location>
</feature>
<organism evidence="9 10">
    <name type="scientific">Marchantia polymorpha subsp. ruderalis</name>
    <dbReference type="NCBI Taxonomy" id="1480154"/>
    <lineage>
        <taxon>Eukaryota</taxon>
        <taxon>Viridiplantae</taxon>
        <taxon>Streptophyta</taxon>
        <taxon>Embryophyta</taxon>
        <taxon>Marchantiophyta</taxon>
        <taxon>Marchantiopsida</taxon>
        <taxon>Marchantiidae</taxon>
        <taxon>Marchantiales</taxon>
        <taxon>Marchantiaceae</taxon>
        <taxon>Marchantia</taxon>
    </lineage>
</organism>
<dbReference type="Pfam" id="PF14543">
    <property type="entry name" value="TAXi_N"/>
    <property type="match status" value="1"/>
</dbReference>
<feature type="active site" evidence="6">
    <location>
        <position position="367"/>
    </location>
</feature>
<keyword evidence="2" id="KW-0645">Protease</keyword>
<name>A0A176W1B6_MARPO</name>
<evidence type="ECO:0000256" key="3">
    <source>
        <dbReference type="ARBA" id="ARBA00022750"/>
    </source>
</evidence>
<dbReference type="InterPro" id="IPR032799">
    <property type="entry name" value="TAXi_C"/>
</dbReference>
<dbReference type="GO" id="GO:0006508">
    <property type="term" value="P:proteolysis"/>
    <property type="evidence" value="ECO:0007669"/>
    <property type="project" value="UniProtKB-KW"/>
</dbReference>
<keyword evidence="5" id="KW-0325">Glycoprotein</keyword>
<evidence type="ECO:0000259" key="8">
    <source>
        <dbReference type="PROSITE" id="PS51767"/>
    </source>
</evidence>
<gene>
    <name evidence="9" type="ORF">AXG93_3786s1110</name>
</gene>
<dbReference type="GO" id="GO:0004190">
    <property type="term" value="F:aspartic-type endopeptidase activity"/>
    <property type="evidence" value="ECO:0007669"/>
    <property type="project" value="UniProtKB-KW"/>
</dbReference>
<dbReference type="InterPro" id="IPR032861">
    <property type="entry name" value="TAXi_N"/>
</dbReference>
<feature type="chain" id="PRO_5008052197" description="Peptidase A1 domain-containing protein" evidence="7">
    <location>
        <begin position="24"/>
        <end position="493"/>
    </location>
</feature>
<reference evidence="9" key="1">
    <citation type="submission" date="2016-03" db="EMBL/GenBank/DDBJ databases">
        <title>Mechanisms controlling the formation of the plant cell surface in tip-growing cells are functionally conserved among land plants.</title>
        <authorList>
            <person name="Honkanen S."/>
            <person name="Jones V.A."/>
            <person name="Morieri G."/>
            <person name="Champion C."/>
            <person name="Hetherington A.J."/>
            <person name="Kelly S."/>
            <person name="Saint-Marcoux D."/>
            <person name="Proust H."/>
            <person name="Prescott H."/>
            <person name="Dolan L."/>
        </authorList>
    </citation>
    <scope>NUCLEOTIDE SEQUENCE [LARGE SCALE GENOMIC DNA]</scope>
    <source>
        <tissue evidence="9">Whole gametophyte</tissue>
    </source>
</reference>
<comment type="similarity">
    <text evidence="1">Belongs to the peptidase A1 family.</text>
</comment>
<keyword evidence="10" id="KW-1185">Reference proteome</keyword>
<dbReference type="InterPro" id="IPR001461">
    <property type="entry name" value="Aspartic_peptidase_A1"/>
</dbReference>
<dbReference type="Proteomes" id="UP000077202">
    <property type="component" value="Unassembled WGS sequence"/>
</dbReference>
<dbReference type="CDD" id="cd05476">
    <property type="entry name" value="pepsin_A_like_plant"/>
    <property type="match status" value="1"/>
</dbReference>
<dbReference type="AlphaFoldDB" id="A0A176W1B6"/>
<dbReference type="InterPro" id="IPR033121">
    <property type="entry name" value="PEPTIDASE_A1"/>
</dbReference>
<keyword evidence="4" id="KW-0378">Hydrolase</keyword>
<dbReference type="EMBL" id="LVLJ01002209">
    <property type="protein sequence ID" value="OAE26232.1"/>
    <property type="molecule type" value="Genomic_DNA"/>
</dbReference>
<comment type="caution">
    <text evidence="9">The sequence shown here is derived from an EMBL/GenBank/DDBJ whole genome shotgun (WGS) entry which is preliminary data.</text>
</comment>
<dbReference type="PANTHER" id="PTHR47967:SF128">
    <property type="entry name" value="ASPARTIC PROTEINASE CDR1-LIKE"/>
    <property type="match status" value="1"/>
</dbReference>